<reference evidence="8" key="1">
    <citation type="submission" date="2022-07" db="EMBL/GenBank/DDBJ databases">
        <authorList>
            <person name="Macas J."/>
            <person name="Novak P."/>
            <person name="Neumann P."/>
        </authorList>
    </citation>
    <scope>NUCLEOTIDE SEQUENCE</scope>
</reference>
<dbReference type="InterPro" id="IPR005379">
    <property type="entry name" value="FDM1-5/IDN2_XH"/>
</dbReference>
<dbReference type="EMBL" id="CAMAPF010000005">
    <property type="protein sequence ID" value="CAH9053371.1"/>
    <property type="molecule type" value="Genomic_DNA"/>
</dbReference>
<feature type="domain" description="XS" evidence="5">
    <location>
        <begin position="616"/>
        <end position="726"/>
    </location>
</feature>
<dbReference type="PANTHER" id="PTHR21596:SF65">
    <property type="entry name" value="PROTEIN INVOLVED IN DE NOVO 2-RELATED"/>
    <property type="match status" value="1"/>
</dbReference>
<accession>A0AAV0BWL9</accession>
<dbReference type="Pfam" id="PF03470">
    <property type="entry name" value="zf-XS"/>
    <property type="match status" value="5"/>
</dbReference>
<evidence type="ECO:0000256" key="3">
    <source>
        <dbReference type="SAM" id="Coils"/>
    </source>
</evidence>
<keyword evidence="1 3" id="KW-0175">Coiled coil</keyword>
<dbReference type="Gene3D" id="3.30.70.2890">
    <property type="entry name" value="XS domain"/>
    <property type="match status" value="3"/>
</dbReference>
<feature type="domain" description="Zinc finger-XS" evidence="7">
    <location>
        <begin position="279"/>
        <end position="322"/>
    </location>
</feature>
<proteinExistence type="predicted"/>
<comment type="caution">
    <text evidence="8">The sequence shown here is derived from an EMBL/GenBank/DDBJ whole genome shotgun (WGS) entry which is preliminary data.</text>
</comment>
<evidence type="ECO:0000256" key="1">
    <source>
        <dbReference type="ARBA" id="ARBA00023054"/>
    </source>
</evidence>
<dbReference type="GO" id="GO:0080188">
    <property type="term" value="P:gene silencing by siRNA-directed DNA methylation"/>
    <property type="evidence" value="ECO:0007669"/>
    <property type="project" value="InterPro"/>
</dbReference>
<evidence type="ECO:0000256" key="4">
    <source>
        <dbReference type="SAM" id="MobiDB-lite"/>
    </source>
</evidence>
<feature type="domain" description="XS" evidence="5">
    <location>
        <begin position="831"/>
        <end position="940"/>
    </location>
</feature>
<feature type="domain" description="XS" evidence="5">
    <location>
        <begin position="349"/>
        <end position="460"/>
    </location>
</feature>
<feature type="domain" description="Zinc finger-XS" evidence="7">
    <location>
        <begin position="758"/>
        <end position="801"/>
    </location>
</feature>
<protein>
    <recommendedName>
        <fullName evidence="10">XS domain-containing protein</fullName>
    </recommendedName>
</protein>
<evidence type="ECO:0000259" key="7">
    <source>
        <dbReference type="Pfam" id="PF03470"/>
    </source>
</evidence>
<dbReference type="InterPro" id="IPR005381">
    <property type="entry name" value="Znf-XS_domain"/>
</dbReference>
<organism evidence="8 9">
    <name type="scientific">Cuscuta epithymum</name>
    <dbReference type="NCBI Taxonomy" id="186058"/>
    <lineage>
        <taxon>Eukaryota</taxon>
        <taxon>Viridiplantae</taxon>
        <taxon>Streptophyta</taxon>
        <taxon>Embryophyta</taxon>
        <taxon>Tracheophyta</taxon>
        <taxon>Spermatophyta</taxon>
        <taxon>Magnoliopsida</taxon>
        <taxon>eudicotyledons</taxon>
        <taxon>Gunneridae</taxon>
        <taxon>Pentapetalae</taxon>
        <taxon>asterids</taxon>
        <taxon>lamiids</taxon>
        <taxon>Solanales</taxon>
        <taxon>Convolvulaceae</taxon>
        <taxon>Cuscuteae</taxon>
        <taxon>Cuscuta</taxon>
        <taxon>Cuscuta subgen. Cuscuta</taxon>
    </lineage>
</organism>
<feature type="compositionally biased region" description="Polar residues" evidence="4">
    <location>
        <begin position="506"/>
        <end position="519"/>
    </location>
</feature>
<evidence type="ECO:0000256" key="2">
    <source>
        <dbReference type="ARBA" id="ARBA00023158"/>
    </source>
</evidence>
<evidence type="ECO:0000259" key="6">
    <source>
        <dbReference type="Pfam" id="PF03469"/>
    </source>
</evidence>
<dbReference type="InterPro" id="IPR005380">
    <property type="entry name" value="XS_domain"/>
</dbReference>
<evidence type="ECO:0000259" key="5">
    <source>
        <dbReference type="Pfam" id="PF03468"/>
    </source>
</evidence>
<gene>
    <name evidence="8" type="ORF">CEPIT_LOCUS508</name>
</gene>
<feature type="domain" description="Zinc finger-XS" evidence="7">
    <location>
        <begin position="47"/>
        <end position="89"/>
    </location>
</feature>
<dbReference type="PANTHER" id="PTHR21596">
    <property type="entry name" value="RIBONUCLEASE P SUBUNIT P38"/>
    <property type="match status" value="1"/>
</dbReference>
<dbReference type="Pfam" id="PF03468">
    <property type="entry name" value="XS"/>
    <property type="match status" value="3"/>
</dbReference>
<name>A0AAV0BWL9_9ASTE</name>
<dbReference type="InterPro" id="IPR045177">
    <property type="entry name" value="FDM1-5/IDN2"/>
</dbReference>
<feature type="region of interest" description="Disordered" evidence="4">
    <location>
        <begin position="498"/>
        <end position="519"/>
    </location>
</feature>
<dbReference type="Proteomes" id="UP001152523">
    <property type="component" value="Unassembled WGS sequence"/>
</dbReference>
<keyword evidence="2" id="KW-0943">RNA-mediated gene silencing</keyword>
<evidence type="ECO:0008006" key="10">
    <source>
        <dbReference type="Google" id="ProtNLM"/>
    </source>
</evidence>
<keyword evidence="9" id="KW-1185">Reference proteome</keyword>
<feature type="domain" description="Factor of DNA methylation 1-5/IDN2" evidence="6">
    <location>
        <begin position="1217"/>
        <end position="1345"/>
    </location>
</feature>
<dbReference type="Pfam" id="PF03469">
    <property type="entry name" value="XH"/>
    <property type="match status" value="1"/>
</dbReference>
<feature type="domain" description="Zinc finger-XS" evidence="7">
    <location>
        <begin position="547"/>
        <end position="587"/>
    </location>
</feature>
<feature type="coiled-coil region" evidence="3">
    <location>
        <begin position="1040"/>
        <end position="1179"/>
    </location>
</feature>
<feature type="domain" description="Zinc finger-XS" evidence="7">
    <location>
        <begin position="162"/>
        <end position="204"/>
    </location>
</feature>
<evidence type="ECO:0000313" key="8">
    <source>
        <dbReference type="EMBL" id="CAH9053371.1"/>
    </source>
</evidence>
<evidence type="ECO:0000313" key="9">
    <source>
        <dbReference type="Proteomes" id="UP001152523"/>
    </source>
</evidence>
<sequence length="1351" mass="155081">MGSSVKHGSAKISDVRDYEMNKYLKNMYRELKSGKHQVKSTDRFYMCPYCPDKRTDFEFIDLLQHASGVGNGGSQKRTTRQKADHLALAKYLESEIAPRAGPSAKSSETNEIGKKDLLLNEIKSDFCAWALSPDDYGSNSIVQEDLSTMSNIMERARDTNICPYCPETRNRHFQYKDLVQHANSIGNCNSLKRTAIDKAIHLALGKYLEGQIAAGSGPSVNHYAANANGKKKWPAKNEKKPYLCAQVAHTDYSNYNKVVEKDLLTMSNIMEKARMTNICPYCPQIGGGGFQLRDLLQHAISIGSCESQEMSTMEKAIHIALAKYLEGHITVGAGPSNPSLDVDVNHNCDEMFVWPCIGIIVNIPTSYIDGRYVGESGSDLRDELERRGFGPTRVRPLWDSQGHSGTAIVEFHKDWSGFINAMSFEKEFEANEHGKKNWLSKNDMNSDLYAWVARADDYNSNNIVGEDIRMFGDLRSISDIKEEESNKTKTMGDIQHQRVLPHTEENGSCSSQKKTSGDPTSRLVMAKYEELKNGKYQVKISYHVYRCPFCPAKKGDFHHKDLLQHASSIGSLEKRTVTDKTNHIALALYLESDIASDASSTMVSVEVDTLADHDCDEKFAWPWVGIIVNIPVSFKDGHYVGERGTEMRDQLASRGYDPIRVRPLWNYQGHSGITIVDFHKDLSGFINAMSFEKDYQANGHGKQNWLSKTEKGYDPYAWIARGIDYHSNNIVGEDLRNFKELRSLSSVMEEEARRTNVCPFCPETRKRDFQYKDLLQHAASIGNCNSLKRTARDKTNHLQLAKYLESHAAAIISPSEPTVRENSPVDNDPTEMFVWPWTGILVNVRTSFKDGHLIGDSGTKLRDQLAHRGFNPTRVRALWNDQDHSSTAIVEFHRDWSGFTNAMSFDKYYEANNHGKRNWLTKNEMKSELYAWIARADDYYSNHIVGENLRKIGDLRTISDIMEDEARKTTKLVHYLSNVVEAKKMYFLDMKIKLEETEGTLCQLIKEKALRHAYGEEIKKTESSARDHLRRIFNYHEKLKLQLETQKRDLELRGQELRKREMQEEIKRKKLAEDSKQNAEKKFSLQAAAQIKRKADEKLMKLAEEQKRQKEDLHRRIIQLEKQLHAKQALQLEIEQLRGQLNVMKHMEDEGDLEVLEKVESLLRAVREKEKDLGHLEALNQTLIVQERMTNDELQDARRELVNGLKDMSLSASIGVKRMGELDSKPFHEAMKRNYSVAEADERAMELCSLWEEYLKDPEWHPIKVVNVNDKHEAVIDEDDEKLRDLKKKYGEEVYNAVTKALFEINEYNSSGRYVISELWNYKECRRATLKEGVEILMNHWKLYKWRRGMD</sequence>
<dbReference type="CDD" id="cd12266">
    <property type="entry name" value="RRM_like_XS"/>
    <property type="match status" value="2"/>
</dbReference>
<dbReference type="InterPro" id="IPR038588">
    <property type="entry name" value="XS_domain_sf"/>
</dbReference>